<dbReference type="InterPro" id="IPR020231">
    <property type="entry name" value="Uncharacterised_YfgI"/>
</dbReference>
<sequence>MLKTKVVILTIVSMFSMSHAQFLDDDIAAIERIQNQKYREQQQAQKAAAARQAKINAERAAKQAKIDAERAARQAKIDAENEARKIKMDHRDDENYELEMEIKRMELMARKKELEQKARNYDLDFQVESAQAERQAAIEKARLKQADAFIEEELAAQRTRRDVLQSEADATRNVSEGVKSNLSKKGFFEKE</sequence>
<organism evidence="4 5">
    <name type="scientific">Wohlfahrtiimonas chitiniclastica</name>
    <dbReference type="NCBI Taxonomy" id="400946"/>
    <lineage>
        <taxon>Bacteria</taxon>
        <taxon>Pseudomonadati</taxon>
        <taxon>Pseudomonadota</taxon>
        <taxon>Gammaproteobacteria</taxon>
        <taxon>Cardiobacteriales</taxon>
        <taxon>Ignatzschineriaceae</taxon>
        <taxon>Wohlfahrtiimonas</taxon>
    </lineage>
</organism>
<feature type="chain" id="PRO_5044308905" evidence="3">
    <location>
        <begin position="21"/>
        <end position="191"/>
    </location>
</feature>
<dbReference type="Pfam" id="PF17358">
    <property type="entry name" value="DUF5384"/>
    <property type="match status" value="1"/>
</dbReference>
<name>A0AB35C2V1_9GAMM</name>
<dbReference type="Proteomes" id="UP000680020">
    <property type="component" value="Unassembled WGS sequence"/>
</dbReference>
<evidence type="ECO:0000256" key="3">
    <source>
        <dbReference type="SAM" id="SignalP"/>
    </source>
</evidence>
<proteinExistence type="predicted"/>
<feature type="compositionally biased region" description="Polar residues" evidence="2">
    <location>
        <begin position="172"/>
        <end position="183"/>
    </location>
</feature>
<evidence type="ECO:0000256" key="1">
    <source>
        <dbReference type="SAM" id="Coils"/>
    </source>
</evidence>
<dbReference type="RefSeq" id="WP_213403984.1">
    <property type="nucleotide sequence ID" value="NZ_JAGIBT010000005.1"/>
</dbReference>
<evidence type="ECO:0000313" key="5">
    <source>
        <dbReference type="Proteomes" id="UP000680020"/>
    </source>
</evidence>
<feature type="region of interest" description="Disordered" evidence="2">
    <location>
        <begin position="160"/>
        <end position="191"/>
    </location>
</feature>
<dbReference type="AlphaFoldDB" id="A0AB35C2V1"/>
<evidence type="ECO:0000313" key="4">
    <source>
        <dbReference type="EMBL" id="MBS7824808.1"/>
    </source>
</evidence>
<comment type="caution">
    <text evidence="4">The sequence shown here is derived from an EMBL/GenBank/DDBJ whole genome shotgun (WGS) entry which is preliminary data.</text>
</comment>
<protein>
    <submittedName>
        <fullName evidence="4">DUF5384 family protein</fullName>
    </submittedName>
</protein>
<accession>A0AB35C2V1</accession>
<reference evidence="4" key="1">
    <citation type="submission" date="2021-03" db="EMBL/GenBank/DDBJ databases">
        <title>Identification and antibiotic profiling of Wohlfahrtiimonas chitiniclastica, an underestimated human pathogen.</title>
        <authorList>
            <person name="Kopf A."/>
            <person name="Bunk B."/>
            <person name="Coldewey S."/>
            <person name="Gunzer F."/>
            <person name="Riedel T."/>
            <person name="Schroettner P."/>
        </authorList>
    </citation>
    <scope>NUCLEOTIDE SEQUENCE</scope>
    <source>
        <strain evidence="4">DSM 100917</strain>
    </source>
</reference>
<feature type="signal peptide" evidence="3">
    <location>
        <begin position="1"/>
        <end position="20"/>
    </location>
</feature>
<keyword evidence="3" id="KW-0732">Signal</keyword>
<keyword evidence="1" id="KW-0175">Coiled coil</keyword>
<dbReference type="EMBL" id="JAGIBU010000004">
    <property type="protein sequence ID" value="MBS7824808.1"/>
    <property type="molecule type" value="Genomic_DNA"/>
</dbReference>
<evidence type="ECO:0000256" key="2">
    <source>
        <dbReference type="SAM" id="MobiDB-lite"/>
    </source>
</evidence>
<gene>
    <name evidence="4" type="ORF">J7561_06265</name>
</gene>
<feature type="coiled-coil region" evidence="1">
    <location>
        <begin position="47"/>
        <end position="147"/>
    </location>
</feature>